<keyword evidence="2" id="KW-1185">Reference proteome</keyword>
<proteinExistence type="predicted"/>
<dbReference type="EMBL" id="FOYW01000001">
    <property type="protein sequence ID" value="SFR50847.1"/>
    <property type="molecule type" value="Genomic_DNA"/>
</dbReference>
<sequence>MQDLEIYVRDLDPVRLAMWLEANLDQILVPPTPFGNKPGLFKAEGRYSDSLIRISVYAEAFGKRFSSVVLEGERLPWDSDLACARSAWRALETEIRCSQGEWQEGDPVQDEKWWRLDERGEQLVVWN</sequence>
<name>A0A1I6H962_9GAMM</name>
<evidence type="ECO:0000313" key="1">
    <source>
        <dbReference type="EMBL" id="SFR50847.1"/>
    </source>
</evidence>
<protein>
    <submittedName>
        <fullName evidence="1">Uncharacterized protein</fullName>
    </submittedName>
</protein>
<accession>A0A1I6H962</accession>
<dbReference type="AlphaFoldDB" id="A0A1I6H962"/>
<gene>
    <name evidence="1" type="ORF">SAMN05216203_1001</name>
</gene>
<dbReference type="STRING" id="650891.SAMN05216203_1001"/>
<evidence type="ECO:0000313" key="2">
    <source>
        <dbReference type="Proteomes" id="UP000198644"/>
    </source>
</evidence>
<organism evidence="1 2">
    <name type="scientific">Marinobacter daqiaonensis</name>
    <dbReference type="NCBI Taxonomy" id="650891"/>
    <lineage>
        <taxon>Bacteria</taxon>
        <taxon>Pseudomonadati</taxon>
        <taxon>Pseudomonadota</taxon>
        <taxon>Gammaproteobacteria</taxon>
        <taxon>Pseudomonadales</taxon>
        <taxon>Marinobacteraceae</taxon>
        <taxon>Marinobacter</taxon>
    </lineage>
</organism>
<reference evidence="1 2" key="1">
    <citation type="submission" date="2016-10" db="EMBL/GenBank/DDBJ databases">
        <authorList>
            <person name="de Groot N.N."/>
        </authorList>
    </citation>
    <scope>NUCLEOTIDE SEQUENCE [LARGE SCALE GENOMIC DNA]</scope>
    <source>
        <strain evidence="1 2">CGMCC 1.9167</strain>
    </source>
</reference>
<dbReference type="RefSeq" id="WP_092009432.1">
    <property type="nucleotide sequence ID" value="NZ_FOYW01000001.1"/>
</dbReference>
<dbReference type="Proteomes" id="UP000198644">
    <property type="component" value="Unassembled WGS sequence"/>
</dbReference>
<dbReference type="OrthoDB" id="1495305at2"/>